<keyword evidence="1" id="KW-1133">Transmembrane helix</keyword>
<dbReference type="Proteomes" id="UP000663935">
    <property type="component" value="Chromosome"/>
</dbReference>
<evidence type="ECO:0000313" key="2">
    <source>
        <dbReference type="EMBL" id="QTD36493.1"/>
    </source>
</evidence>
<name>A0ABX7SUI1_9FLAO</name>
<keyword evidence="3" id="KW-1185">Reference proteome</keyword>
<reference evidence="2 3" key="1">
    <citation type="submission" date="2021-03" db="EMBL/GenBank/DDBJ databases">
        <title>Complete genome of Polaribacter_sp.G4M1.</title>
        <authorList>
            <person name="Jeong S.W."/>
            <person name="Bae J.W."/>
        </authorList>
    </citation>
    <scope>NUCLEOTIDE SEQUENCE [LARGE SCALE GENOMIC DNA]</scope>
    <source>
        <strain evidence="2 3">G4M1</strain>
    </source>
</reference>
<gene>
    <name evidence="2" type="ORF">JL193_10060</name>
</gene>
<dbReference type="EMBL" id="CP071795">
    <property type="protein sequence ID" value="QTD36493.1"/>
    <property type="molecule type" value="Genomic_DNA"/>
</dbReference>
<dbReference type="RefSeq" id="WP_207970680.1">
    <property type="nucleotide sequence ID" value="NZ_CP071795.1"/>
</dbReference>
<sequence length="1589" mass="177532">MRNYYLKELIVAMLIFVVSFSNLSYGANGSFENLKLVLQDEPETTISNNKEVDISFTLKNVNPNDLSISQAVIRIENVTSDQSVLPTNPAISDFTIQANSTHLISGLQIISSNKYSQLSAGAYVVKLEYRLGDVIYTLPLSFFRKFNPTQIDTYEIGKNDYQGLPVYTLKGGMSAEYAVQKSLAALNSGVSHTWDVRRKLDGTLDLPGGGPVSVYSSLNFLEKSIKKTVDLYNAELGSETDFNTVIISTGVPSAPYLSYYMGAPILPLHFLVSVNSFAEVQSIVHSGIKDGYSCYATAGYDPSIKGEGVAWIKLLDLPNEYKKFILDHNVRNVIIMGATESGFGETQARRISFKFPVSSPTMYNQGSIYVMTHGGDQGLSYLRNYFKDYDLQTMEPQRSISDWESGITKTQIENFKQSIEYNNSSIYIYAIEGSESIGFYNITMDLSLKFAQKNISKLGTSPIEGIAMNEYLIGYPAYETQKGQIPMLYWQELGNEKNTAARVKNLLSYKISQVYPSRDFNAIPVKFNAKRNRKSFVKELKSIGMKNVTQNTWQKADVWNTSDGMEAPCELVAKDIIANFGGASGFKNYHSNLQKLTIEDLKNMAINDDGSSLDSHPEPVVTTNVASIPEAGLEIKRYEYPANPYWNSREQLKEIAIYDYNSYNSQPTFLGWLDGYSKTGNDRKQRITISQFDLGNSSDEYELKVSYKFHPKEEDGFQSYDPANGDEQNMDCFEYTKVPKTSWLDIPSRVMAREGAMWVVNGSVYDWDYNGVPGVVPFIKKDGQIKAQPQILSYKGEGAFAWNWGAQKSATIISRPKEISGTNTVAELGSLFNNETSQYTNALAGMTYMKDGEAYNIYGLQPSWMLYYPGFSPKHMGPSGTAIRCFLSNPNPQACNEVLRRAWGTVEYAPAEEGWNDCSRLTENEFIKRFSTLAYRQYDKLFERVPNARTYVAIKDNKLDVGIIDGDLGNFADARGVNYSKTFGMKNSEVSNYYQYKGYDKLINLDGGSSSQIWFNAKGPLHDWTGYPLVQDNQGPYYSRLVSSFLMLVPKKHTEEISQYRSINDQYLVLDNSKLTFNYNDNTDHTLDKAFISLSPSMPLLNDSEGMIAGNFKIENLKAAKGAVLFYQGEDTYYEDTEGESTVVPTLRNMLLIGIGKIPNYALKRIKKKPLLPEVGDAEELSQLLTLNDQAFYFIKIADGKVVQYKFEDVSSFDKYIDNRWHSFLVYNGPNPDHTQTYVTLTKVDNIDIEGKGTYSPPVYDLDLRKDLFEMDVTTHMAIGTANIDGRFVTGNAKLAVDNYLFVNGNIALQNLLSDIHTISSTLTTETNLPDLGNKYYATNTYALQFEESSGMHSFSLSENSNNTYLYGLNLNTIRLKNLKDLPSFALAPGNYYMVDQANRCLAQNAKGNFEWQLYRDGNDISNWDVCSKVSVTDEGGTGYERSFKLKDRPEFIGIDTANSTVLEIPQSNGKQASNYPLIAGQSKVVLKPYQLGNDPSTTTPVALLEDGRGSFSYSFFDVGTVNPSAASGASSLSSSLSPAKIAGIAIGATIGTSLVVGGGSFATYRYFNNLSTRGYNKIENIEMKEKCD</sequence>
<keyword evidence="1" id="KW-0472">Membrane</keyword>
<organism evidence="2 3">
    <name type="scientific">Polaribacter batillariae</name>
    <dbReference type="NCBI Taxonomy" id="2808900"/>
    <lineage>
        <taxon>Bacteria</taxon>
        <taxon>Pseudomonadati</taxon>
        <taxon>Bacteroidota</taxon>
        <taxon>Flavobacteriia</taxon>
        <taxon>Flavobacteriales</taxon>
        <taxon>Flavobacteriaceae</taxon>
    </lineage>
</organism>
<protein>
    <submittedName>
        <fullName evidence="2">Uncharacterized protein</fullName>
    </submittedName>
</protein>
<evidence type="ECO:0000313" key="3">
    <source>
        <dbReference type="Proteomes" id="UP000663935"/>
    </source>
</evidence>
<evidence type="ECO:0000256" key="1">
    <source>
        <dbReference type="SAM" id="Phobius"/>
    </source>
</evidence>
<keyword evidence="1" id="KW-0812">Transmembrane</keyword>
<accession>A0ABX7SUI1</accession>
<proteinExistence type="predicted"/>
<feature type="transmembrane region" description="Helical" evidence="1">
    <location>
        <begin position="1542"/>
        <end position="1568"/>
    </location>
</feature>